<organism evidence="2 3">
    <name type="scientific">Vigna mungo</name>
    <name type="common">Black gram</name>
    <name type="synonym">Phaseolus mungo</name>
    <dbReference type="NCBI Taxonomy" id="3915"/>
    <lineage>
        <taxon>Eukaryota</taxon>
        <taxon>Viridiplantae</taxon>
        <taxon>Streptophyta</taxon>
        <taxon>Embryophyta</taxon>
        <taxon>Tracheophyta</taxon>
        <taxon>Spermatophyta</taxon>
        <taxon>Magnoliopsida</taxon>
        <taxon>eudicotyledons</taxon>
        <taxon>Gunneridae</taxon>
        <taxon>Pentapetalae</taxon>
        <taxon>rosids</taxon>
        <taxon>fabids</taxon>
        <taxon>Fabales</taxon>
        <taxon>Fabaceae</taxon>
        <taxon>Papilionoideae</taxon>
        <taxon>50 kb inversion clade</taxon>
        <taxon>NPAAA clade</taxon>
        <taxon>indigoferoid/millettioid clade</taxon>
        <taxon>Phaseoleae</taxon>
        <taxon>Vigna</taxon>
    </lineage>
</organism>
<evidence type="ECO:0000256" key="1">
    <source>
        <dbReference type="SAM" id="Phobius"/>
    </source>
</evidence>
<feature type="transmembrane region" description="Helical" evidence="1">
    <location>
        <begin position="29"/>
        <end position="54"/>
    </location>
</feature>
<dbReference type="EMBL" id="CP144692">
    <property type="protein sequence ID" value="WVY98919.1"/>
    <property type="molecule type" value="Genomic_DNA"/>
</dbReference>
<keyword evidence="3" id="KW-1185">Reference proteome</keyword>
<accession>A0AAQ3MW78</accession>
<protein>
    <submittedName>
        <fullName evidence="2">Uncharacterized protein</fullName>
    </submittedName>
</protein>
<keyword evidence="1" id="KW-0472">Membrane</keyword>
<dbReference type="AlphaFoldDB" id="A0AAQ3MW78"/>
<sequence>MALSVAYSLWSLTPCHFRFSNLTSSSESVCALLCVCINFTVYLFTSHSVSLLAFQRMFLQLMTLLGSSFAGHYGCGSDSSAIIDLDQSISDLPLVAAPDVVQLLKICEQDHLLLASFTVGHGWSREWWKKKLQTL</sequence>
<evidence type="ECO:0000313" key="2">
    <source>
        <dbReference type="EMBL" id="WVY98919.1"/>
    </source>
</evidence>
<reference evidence="2 3" key="1">
    <citation type="journal article" date="2023" name="Life. Sci Alliance">
        <title>Evolutionary insights into 3D genome organization and epigenetic landscape of Vigna mungo.</title>
        <authorList>
            <person name="Junaid A."/>
            <person name="Singh B."/>
            <person name="Bhatia S."/>
        </authorList>
    </citation>
    <scope>NUCLEOTIDE SEQUENCE [LARGE SCALE GENOMIC DNA]</scope>
    <source>
        <strain evidence="2">Urdbean</strain>
    </source>
</reference>
<name>A0AAQ3MW78_VIGMU</name>
<gene>
    <name evidence="2" type="ORF">V8G54_031070</name>
</gene>
<keyword evidence="1" id="KW-1133">Transmembrane helix</keyword>
<keyword evidence="1" id="KW-0812">Transmembrane</keyword>
<proteinExistence type="predicted"/>
<dbReference type="Proteomes" id="UP001374535">
    <property type="component" value="Chromosome 9"/>
</dbReference>
<evidence type="ECO:0000313" key="3">
    <source>
        <dbReference type="Proteomes" id="UP001374535"/>
    </source>
</evidence>